<reference evidence="4 5" key="1">
    <citation type="submission" date="2015-03" db="EMBL/GenBank/DDBJ databases">
        <authorList>
            <consortium name="Pathogen Informatics"/>
        </authorList>
    </citation>
    <scope>NUCLEOTIDE SEQUENCE [LARGE SCALE GENOMIC DNA]</scope>
    <source>
        <strain evidence="2 6">Bir 187</strain>
        <strain evidence="1 5">G09901357</strain>
        <strain evidence="4">N09902308</strain>
    </source>
</reference>
<dbReference type="EMBL" id="CFOE01000721">
    <property type="protein sequence ID" value="CFE45101.1"/>
    <property type="molecule type" value="Genomic_DNA"/>
</dbReference>
<dbReference type="Proteomes" id="UP000048289">
    <property type="component" value="Unassembled WGS sequence"/>
</dbReference>
<sequence>MVTWSGWALRIGRAASLASSAAVTSPAASAAYVIAA</sequence>
<evidence type="ECO:0000313" key="6">
    <source>
        <dbReference type="Proteomes" id="UP000049023"/>
    </source>
</evidence>
<gene>
    <name evidence="1" type="ORF">ERS007681_03764</name>
    <name evidence="3" type="ORF">ERS007739_03366</name>
    <name evidence="2" type="ORF">ERS027661_04662</name>
</gene>
<dbReference type="Proteomes" id="UP000049023">
    <property type="component" value="Unassembled WGS sequence"/>
</dbReference>
<evidence type="ECO:0000313" key="1">
    <source>
        <dbReference type="EMBL" id="CFE45101.1"/>
    </source>
</evidence>
<name>A0A654TDY7_MYCTX</name>
<proteinExistence type="predicted"/>
<reference evidence="3" key="2">
    <citation type="submission" date="2015-03" db="EMBL/GenBank/DDBJ databases">
        <authorList>
            <consortium name="Pathogen Informatics"/>
            <person name="Murphy D."/>
        </authorList>
    </citation>
    <scope>NUCLEOTIDE SEQUENCE</scope>
    <source>
        <strain evidence="3">N09902308</strain>
    </source>
</reference>
<dbReference type="Proteomes" id="UP000039021">
    <property type="component" value="Unassembled WGS sequence"/>
</dbReference>
<evidence type="ECO:0000313" key="5">
    <source>
        <dbReference type="Proteomes" id="UP000048289"/>
    </source>
</evidence>
<dbReference type="EMBL" id="CSBK01001732">
    <property type="protein sequence ID" value="COZ07791.1"/>
    <property type="molecule type" value="Genomic_DNA"/>
</dbReference>
<dbReference type="EMBL" id="CNFU01001725">
    <property type="protein sequence ID" value="CKT69762.1"/>
    <property type="molecule type" value="Genomic_DNA"/>
</dbReference>
<accession>A0A654TDY7</accession>
<organism evidence="1 5">
    <name type="scientific">Mycobacterium tuberculosis</name>
    <dbReference type="NCBI Taxonomy" id="1773"/>
    <lineage>
        <taxon>Bacteria</taxon>
        <taxon>Bacillati</taxon>
        <taxon>Actinomycetota</taxon>
        <taxon>Actinomycetes</taxon>
        <taxon>Mycobacteriales</taxon>
        <taxon>Mycobacteriaceae</taxon>
        <taxon>Mycobacterium</taxon>
        <taxon>Mycobacterium tuberculosis complex</taxon>
    </lineage>
</organism>
<evidence type="ECO:0000313" key="4">
    <source>
        <dbReference type="Proteomes" id="UP000039021"/>
    </source>
</evidence>
<dbReference type="AlphaFoldDB" id="A0A654TDY7"/>
<protein>
    <submittedName>
        <fullName evidence="1">Uncharacterized protein</fullName>
    </submittedName>
</protein>
<evidence type="ECO:0000313" key="3">
    <source>
        <dbReference type="EMBL" id="COZ07791.1"/>
    </source>
</evidence>
<evidence type="ECO:0000313" key="2">
    <source>
        <dbReference type="EMBL" id="CKT69762.1"/>
    </source>
</evidence>